<reference evidence="6 7" key="1">
    <citation type="submission" date="2020-07" db="EMBL/GenBank/DDBJ databases">
        <title>Sequencing the genomes of 1000 actinobacteria strains.</title>
        <authorList>
            <person name="Klenk H.-P."/>
        </authorList>
    </citation>
    <scope>NUCLEOTIDE SEQUENCE [LARGE SCALE GENOMIC DNA]</scope>
    <source>
        <strain evidence="6 7">DSM 44442</strain>
    </source>
</reference>
<dbReference type="GO" id="GO:0003700">
    <property type="term" value="F:DNA-binding transcription factor activity"/>
    <property type="evidence" value="ECO:0007669"/>
    <property type="project" value="TreeGrafter"/>
</dbReference>
<dbReference type="Gene3D" id="1.10.357.10">
    <property type="entry name" value="Tetracycline Repressor, domain 2"/>
    <property type="match status" value="1"/>
</dbReference>
<dbReference type="InterPro" id="IPR041583">
    <property type="entry name" value="TetR_C_31"/>
</dbReference>
<feature type="DNA-binding region" description="H-T-H motif" evidence="4">
    <location>
        <begin position="42"/>
        <end position="61"/>
    </location>
</feature>
<evidence type="ECO:0000256" key="4">
    <source>
        <dbReference type="PROSITE-ProRule" id="PRU00335"/>
    </source>
</evidence>
<dbReference type="Proteomes" id="UP000572051">
    <property type="component" value="Unassembled WGS sequence"/>
</dbReference>
<dbReference type="PANTHER" id="PTHR30055:SF234">
    <property type="entry name" value="HTH-TYPE TRANSCRIPTIONAL REGULATOR BETI"/>
    <property type="match status" value="1"/>
</dbReference>
<dbReference type="GO" id="GO:0000976">
    <property type="term" value="F:transcription cis-regulatory region binding"/>
    <property type="evidence" value="ECO:0007669"/>
    <property type="project" value="TreeGrafter"/>
</dbReference>
<keyword evidence="7" id="KW-1185">Reference proteome</keyword>
<dbReference type="Pfam" id="PF00440">
    <property type="entry name" value="TetR_N"/>
    <property type="match status" value="1"/>
</dbReference>
<protein>
    <submittedName>
        <fullName evidence="6">DNA-binding transcriptional regulator YbjK</fullName>
    </submittedName>
</protein>
<dbReference type="PANTHER" id="PTHR30055">
    <property type="entry name" value="HTH-TYPE TRANSCRIPTIONAL REGULATOR RUTR"/>
    <property type="match status" value="1"/>
</dbReference>
<dbReference type="RefSeq" id="WP_179819966.1">
    <property type="nucleotide sequence ID" value="NZ_JACCFS010000001.1"/>
</dbReference>
<evidence type="ECO:0000256" key="1">
    <source>
        <dbReference type="ARBA" id="ARBA00023015"/>
    </source>
</evidence>
<comment type="caution">
    <text evidence="6">The sequence shown here is derived from an EMBL/GenBank/DDBJ whole genome shotgun (WGS) entry which is preliminary data.</text>
</comment>
<evidence type="ECO:0000313" key="6">
    <source>
        <dbReference type="EMBL" id="NYJ32247.1"/>
    </source>
</evidence>
<keyword evidence="2 4" id="KW-0238">DNA-binding</keyword>
<dbReference type="InterPro" id="IPR036271">
    <property type="entry name" value="Tet_transcr_reg_TetR-rel_C_sf"/>
</dbReference>
<dbReference type="Pfam" id="PF17940">
    <property type="entry name" value="TetR_C_31"/>
    <property type="match status" value="1"/>
</dbReference>
<dbReference type="SUPFAM" id="SSF48498">
    <property type="entry name" value="Tetracyclin repressor-like, C-terminal domain"/>
    <property type="match status" value="1"/>
</dbReference>
<gene>
    <name evidence="6" type="ORF">HNR10_000128</name>
</gene>
<dbReference type="AlphaFoldDB" id="A0A7Z0EHW1"/>
<keyword evidence="1" id="KW-0805">Transcription regulation</keyword>
<keyword evidence="3" id="KW-0804">Transcription</keyword>
<dbReference type="InterPro" id="IPR009057">
    <property type="entry name" value="Homeodomain-like_sf"/>
</dbReference>
<feature type="domain" description="HTH tetR-type" evidence="5">
    <location>
        <begin position="19"/>
        <end position="79"/>
    </location>
</feature>
<evidence type="ECO:0000313" key="7">
    <source>
        <dbReference type="Proteomes" id="UP000572051"/>
    </source>
</evidence>
<organism evidence="6 7">
    <name type="scientific">Nocardiopsis aegyptia</name>
    <dbReference type="NCBI Taxonomy" id="220378"/>
    <lineage>
        <taxon>Bacteria</taxon>
        <taxon>Bacillati</taxon>
        <taxon>Actinomycetota</taxon>
        <taxon>Actinomycetes</taxon>
        <taxon>Streptosporangiales</taxon>
        <taxon>Nocardiopsidaceae</taxon>
        <taxon>Nocardiopsis</taxon>
    </lineage>
</organism>
<dbReference type="EMBL" id="JACCFS010000001">
    <property type="protein sequence ID" value="NYJ32247.1"/>
    <property type="molecule type" value="Genomic_DNA"/>
</dbReference>
<evidence type="ECO:0000256" key="2">
    <source>
        <dbReference type="ARBA" id="ARBA00023125"/>
    </source>
</evidence>
<dbReference type="PRINTS" id="PR00455">
    <property type="entry name" value="HTHTETR"/>
</dbReference>
<evidence type="ECO:0000256" key="3">
    <source>
        <dbReference type="ARBA" id="ARBA00023163"/>
    </source>
</evidence>
<dbReference type="SUPFAM" id="SSF46689">
    <property type="entry name" value="Homeodomain-like"/>
    <property type="match status" value="1"/>
</dbReference>
<proteinExistence type="predicted"/>
<dbReference type="InterPro" id="IPR001647">
    <property type="entry name" value="HTH_TetR"/>
</dbReference>
<accession>A0A7Z0EHW1</accession>
<dbReference type="InterPro" id="IPR050109">
    <property type="entry name" value="HTH-type_TetR-like_transc_reg"/>
</dbReference>
<sequence>MTKANDQDQTAATSAERGRSSRAKLLAAAVELIPEVGWNAVTTRLVASRAQVRPGLVHYHFDSLPALLRAAVATVLEDVLSDPLAAMTAISDPAEGVVAALREMDEFQGDDPASVLVTEAYLAATRDPELHAVMARIVIETRDSIAAWLREHGTGQPEAAAELVCAFFDGVVLHRALGPVPPAEAYLEPLRRLLAAPAPEGDTR</sequence>
<name>A0A7Z0EHW1_9ACTN</name>
<dbReference type="PROSITE" id="PS50977">
    <property type="entry name" value="HTH_TETR_2"/>
    <property type="match status" value="1"/>
</dbReference>
<evidence type="ECO:0000259" key="5">
    <source>
        <dbReference type="PROSITE" id="PS50977"/>
    </source>
</evidence>